<dbReference type="Pfam" id="PF14508">
    <property type="entry name" value="GH97_N"/>
    <property type="match status" value="1"/>
</dbReference>
<comment type="caution">
    <text evidence="9">The sequence shown here is derived from an EMBL/GenBank/DDBJ whole genome shotgun (WGS) entry which is preliminary data.</text>
</comment>
<evidence type="ECO:0000313" key="9">
    <source>
        <dbReference type="EMBL" id="KAB6147397.1"/>
    </source>
</evidence>
<feature type="domain" description="Glycosyl-hydrolase 97 C-terminal oligomerisation" evidence="8">
    <location>
        <begin position="542"/>
        <end position="636"/>
    </location>
</feature>
<dbReference type="GO" id="GO:0016798">
    <property type="term" value="F:hydrolase activity, acting on glycosyl bonds"/>
    <property type="evidence" value="ECO:0007669"/>
    <property type="project" value="UniProtKB-KW"/>
</dbReference>
<evidence type="ECO:0000259" key="6">
    <source>
        <dbReference type="Pfam" id="PF10566"/>
    </source>
</evidence>
<dbReference type="InterPro" id="IPR052720">
    <property type="entry name" value="Glycosyl_hydrolase_97"/>
</dbReference>
<dbReference type="InterPro" id="IPR013785">
    <property type="entry name" value="Aldolase_TIM"/>
</dbReference>
<feature type="domain" description="Glycosyl-hydrolase 97 catalytic" evidence="6">
    <location>
        <begin position="300"/>
        <end position="450"/>
    </location>
</feature>
<protein>
    <submittedName>
        <fullName evidence="9">Glycoside hydrolase family 97 protein</fullName>
    </submittedName>
</protein>
<dbReference type="Proteomes" id="UP000434604">
    <property type="component" value="Unassembled WGS sequence"/>
</dbReference>
<dbReference type="Gene3D" id="2.70.98.10">
    <property type="match status" value="1"/>
</dbReference>
<dbReference type="InterPro" id="IPR029486">
    <property type="entry name" value="GH97_N"/>
</dbReference>
<dbReference type="InterPro" id="IPR013780">
    <property type="entry name" value="Glyco_hydro_b"/>
</dbReference>
<evidence type="ECO:0000313" key="10">
    <source>
        <dbReference type="Proteomes" id="UP000434604"/>
    </source>
</evidence>
<dbReference type="EMBL" id="WDED01000016">
    <property type="protein sequence ID" value="KAB6147397.1"/>
    <property type="molecule type" value="Genomic_DNA"/>
</dbReference>
<name>A0A7J5PWL1_9BACE</name>
<dbReference type="Pfam" id="PF14509">
    <property type="entry name" value="GH97_C"/>
    <property type="match status" value="1"/>
</dbReference>
<dbReference type="PANTHER" id="PTHR35803:SF2">
    <property type="entry name" value="RETAINING ALPHA-GALACTOSIDASE"/>
    <property type="match status" value="1"/>
</dbReference>
<evidence type="ECO:0000256" key="1">
    <source>
        <dbReference type="ARBA" id="ARBA00001913"/>
    </source>
</evidence>
<accession>A0A7J5PWL1</accession>
<dbReference type="PANTHER" id="PTHR35803">
    <property type="entry name" value="GLUCAN 1,4-ALPHA-GLUCOSIDASE SUSB-RELATED"/>
    <property type="match status" value="1"/>
</dbReference>
<reference evidence="9 10" key="1">
    <citation type="journal article" date="2019" name="Nat. Med.">
        <title>A library of human gut bacterial isolates paired with longitudinal multiomics data enables mechanistic microbiome research.</title>
        <authorList>
            <person name="Poyet M."/>
            <person name="Groussin M."/>
            <person name="Gibbons S.M."/>
            <person name="Avila-Pacheco J."/>
            <person name="Jiang X."/>
            <person name="Kearney S.M."/>
            <person name="Perrotta A.R."/>
            <person name="Berdy B."/>
            <person name="Zhao S."/>
            <person name="Lieberman T.D."/>
            <person name="Swanson P.K."/>
            <person name="Smith M."/>
            <person name="Roesemann S."/>
            <person name="Alexander J.E."/>
            <person name="Rich S.A."/>
            <person name="Livny J."/>
            <person name="Vlamakis H."/>
            <person name="Clish C."/>
            <person name="Bullock K."/>
            <person name="Deik A."/>
            <person name="Scott J."/>
            <person name="Pierce K.A."/>
            <person name="Xavier R.J."/>
            <person name="Alm E.J."/>
        </authorList>
    </citation>
    <scope>NUCLEOTIDE SEQUENCE [LARGE SCALE GENOMIC DNA]</scope>
    <source>
        <strain evidence="9 10">BIOML-A58</strain>
    </source>
</reference>
<keyword evidence="4" id="KW-0106">Calcium</keyword>
<evidence type="ECO:0000259" key="7">
    <source>
        <dbReference type="Pfam" id="PF14508"/>
    </source>
</evidence>
<dbReference type="AlphaFoldDB" id="A0A7J5PWL1"/>
<evidence type="ECO:0000256" key="5">
    <source>
        <dbReference type="ARBA" id="ARBA00023295"/>
    </source>
</evidence>
<feature type="domain" description="Glycosyl-hydrolase 97 N-terminal" evidence="7">
    <location>
        <begin position="23"/>
        <end position="278"/>
    </location>
</feature>
<dbReference type="PROSITE" id="PS51257">
    <property type="entry name" value="PROKAR_LIPOPROTEIN"/>
    <property type="match status" value="1"/>
</dbReference>
<dbReference type="Pfam" id="PF10566">
    <property type="entry name" value="Glyco_hydro_97"/>
    <property type="match status" value="1"/>
</dbReference>
<organism evidence="9 10">
    <name type="scientific">Bacteroides xylanisolvens</name>
    <dbReference type="NCBI Taxonomy" id="371601"/>
    <lineage>
        <taxon>Bacteria</taxon>
        <taxon>Pseudomonadati</taxon>
        <taxon>Bacteroidota</taxon>
        <taxon>Bacteroidia</taxon>
        <taxon>Bacteroidales</taxon>
        <taxon>Bacteroidaceae</taxon>
        <taxon>Bacteroides</taxon>
    </lineage>
</organism>
<sequence length="636" mass="71899">MSLRLLLLQVVLLLCSCTPKDTLESPNGKIQLSVKVDNATDKGWGNASFTVEYLNGDKKTIALKEAGLGLVTETQDFSNNLKLLSVTDTKMIRDDYRMITGKKSHCTNEAHERTYRFENNAGQMVDVTFRAYNDGVAFRYTLRAQNKEIEYITEELTSYSIPDGLKRWMQPYDPGYERFYPLATDGTASKEHSSKMWGYPALVENENAVFMLITEANTLRGHCASRLDNKQNPEKYQVNLADDKLPFNGTWTSPWRVLLIGSLADIVESTLVTDVSEPSTVNDMNWINPGPVSWIYWAHNHGTKDYQIVKEYIDLAVQMKWPYTLIDWEWDEMANGGNIEDAVEYSLKQGIKPLLWYNSGTSWIGPGAPGPQDRLNTKENREKEYCWLNKMGISGIKVDFFKSDGAESMNYYIDLLEDAIKHKLMVNFHGATVPRGWQRTYPNLMTVEGVYGAEWYNNASILTDKAACHNTTLPFTRNVVGPMDYTPGTFSDSQHPHITSNGHELALSVVFESALQHMPDRPSSYLNLPESIKTFLSGLPTTWDETRLLSGYPGQEVIIARRKGDSWYIGGLNGTDSSRTLRFGCDTLKVKGKNMTMFKDGADDRKFAIEENVSINHDEIIEVDCLPRGGFVAIIK</sequence>
<proteinExistence type="predicted"/>
<dbReference type="InterPro" id="IPR019563">
    <property type="entry name" value="GH97_catalytic"/>
</dbReference>
<comment type="subunit">
    <text evidence="2">Monomer.</text>
</comment>
<dbReference type="GO" id="GO:0030246">
    <property type="term" value="F:carbohydrate binding"/>
    <property type="evidence" value="ECO:0007669"/>
    <property type="project" value="InterPro"/>
</dbReference>
<evidence type="ECO:0000256" key="4">
    <source>
        <dbReference type="ARBA" id="ARBA00022837"/>
    </source>
</evidence>
<evidence type="ECO:0000256" key="2">
    <source>
        <dbReference type="ARBA" id="ARBA00011245"/>
    </source>
</evidence>
<gene>
    <name evidence="9" type="ORF">GA398_12135</name>
</gene>
<evidence type="ECO:0000259" key="8">
    <source>
        <dbReference type="Pfam" id="PF14509"/>
    </source>
</evidence>
<dbReference type="Gene3D" id="2.60.40.1180">
    <property type="entry name" value="Golgi alpha-mannosidase II"/>
    <property type="match status" value="1"/>
</dbReference>
<dbReference type="Gene3D" id="3.20.20.70">
    <property type="entry name" value="Aldolase class I"/>
    <property type="match status" value="1"/>
</dbReference>
<dbReference type="SUPFAM" id="SSF51445">
    <property type="entry name" value="(Trans)glycosidases"/>
    <property type="match status" value="1"/>
</dbReference>
<evidence type="ECO:0000256" key="3">
    <source>
        <dbReference type="ARBA" id="ARBA00022801"/>
    </source>
</evidence>
<keyword evidence="3 9" id="KW-0378">Hydrolase</keyword>
<dbReference type="InterPro" id="IPR014718">
    <property type="entry name" value="GH-type_carb-bd"/>
</dbReference>
<dbReference type="InterPro" id="IPR017853">
    <property type="entry name" value="GH"/>
</dbReference>
<comment type="cofactor">
    <cofactor evidence="1">
        <name>Ca(2+)</name>
        <dbReference type="ChEBI" id="CHEBI:29108"/>
    </cofactor>
</comment>
<keyword evidence="5" id="KW-0326">Glycosidase</keyword>
<dbReference type="InterPro" id="IPR029483">
    <property type="entry name" value="GH97_C"/>
</dbReference>